<gene>
    <name evidence="1" type="ORF">Mal33_50660</name>
</gene>
<organism evidence="1 2">
    <name type="scientific">Rosistilla oblonga</name>
    <dbReference type="NCBI Taxonomy" id="2527990"/>
    <lineage>
        <taxon>Bacteria</taxon>
        <taxon>Pseudomonadati</taxon>
        <taxon>Planctomycetota</taxon>
        <taxon>Planctomycetia</taxon>
        <taxon>Pirellulales</taxon>
        <taxon>Pirellulaceae</taxon>
        <taxon>Rosistilla</taxon>
    </lineage>
</organism>
<protein>
    <submittedName>
        <fullName evidence="1">Uncharacterized protein</fullName>
    </submittedName>
</protein>
<evidence type="ECO:0000313" key="2">
    <source>
        <dbReference type="Proteomes" id="UP000316770"/>
    </source>
</evidence>
<accession>A0A518J120</accession>
<dbReference type="Proteomes" id="UP000316770">
    <property type="component" value="Chromosome"/>
</dbReference>
<dbReference type="RefSeq" id="WP_145290078.1">
    <property type="nucleotide sequence ID" value="NZ_CP036318.1"/>
</dbReference>
<name>A0A518J120_9BACT</name>
<proteinExistence type="predicted"/>
<dbReference type="AlphaFoldDB" id="A0A518J120"/>
<evidence type="ECO:0000313" key="1">
    <source>
        <dbReference type="EMBL" id="QDV59041.1"/>
    </source>
</evidence>
<keyword evidence="2" id="KW-1185">Reference proteome</keyword>
<reference evidence="1 2" key="1">
    <citation type="submission" date="2019-02" db="EMBL/GenBank/DDBJ databases">
        <title>Deep-cultivation of Planctomycetes and their phenomic and genomic characterization uncovers novel biology.</title>
        <authorList>
            <person name="Wiegand S."/>
            <person name="Jogler M."/>
            <person name="Boedeker C."/>
            <person name="Pinto D."/>
            <person name="Vollmers J."/>
            <person name="Rivas-Marin E."/>
            <person name="Kohn T."/>
            <person name="Peeters S.H."/>
            <person name="Heuer A."/>
            <person name="Rast P."/>
            <person name="Oberbeckmann S."/>
            <person name="Bunk B."/>
            <person name="Jeske O."/>
            <person name="Meyerdierks A."/>
            <person name="Storesund J.E."/>
            <person name="Kallscheuer N."/>
            <person name="Luecker S."/>
            <person name="Lage O.M."/>
            <person name="Pohl T."/>
            <person name="Merkel B.J."/>
            <person name="Hornburger P."/>
            <person name="Mueller R.-W."/>
            <person name="Bruemmer F."/>
            <person name="Labrenz M."/>
            <person name="Spormann A.M."/>
            <person name="Op den Camp H."/>
            <person name="Overmann J."/>
            <person name="Amann R."/>
            <person name="Jetten M.S.M."/>
            <person name="Mascher T."/>
            <person name="Medema M.H."/>
            <person name="Devos D.P."/>
            <person name="Kaster A.-K."/>
            <person name="Ovreas L."/>
            <person name="Rohde M."/>
            <person name="Galperin M.Y."/>
            <person name="Jogler C."/>
        </authorList>
    </citation>
    <scope>NUCLEOTIDE SEQUENCE [LARGE SCALE GENOMIC DNA]</scope>
    <source>
        <strain evidence="1 2">Mal33</strain>
    </source>
</reference>
<sequence length="155" mass="17276">MTKLEWSSADEAWTARLSTAHFDDLEIRVVTDGESTPPTDAQLKAVALIEQIAQKGLPPTKELARKYAMEYLGPDEVEEMDDEDLAIEIYAAVVPRLRDTESTYIMFVGNSDIDMEHGVAILCKEGNKLTVTHSDVAYANHDWDETAEFEQLIGG</sequence>
<dbReference type="EMBL" id="CP036318">
    <property type="protein sequence ID" value="QDV59041.1"/>
    <property type="molecule type" value="Genomic_DNA"/>
</dbReference>